<gene>
    <name evidence="4" type="ORF">TRFO_25162</name>
</gene>
<dbReference type="GO" id="GO:0006886">
    <property type="term" value="P:intracellular protein transport"/>
    <property type="evidence" value="ECO:0007669"/>
    <property type="project" value="InterPro"/>
</dbReference>
<dbReference type="Proteomes" id="UP000179807">
    <property type="component" value="Unassembled WGS sequence"/>
</dbReference>
<organism evidence="4 5">
    <name type="scientific">Tritrichomonas foetus</name>
    <dbReference type="NCBI Taxonomy" id="1144522"/>
    <lineage>
        <taxon>Eukaryota</taxon>
        <taxon>Metamonada</taxon>
        <taxon>Parabasalia</taxon>
        <taxon>Tritrichomonadida</taxon>
        <taxon>Tritrichomonadidae</taxon>
        <taxon>Tritrichomonas</taxon>
    </lineage>
</organism>
<keyword evidence="2" id="KW-1133">Transmembrane helix</keyword>
<dbReference type="InterPro" id="IPR010989">
    <property type="entry name" value="SNARE"/>
</dbReference>
<dbReference type="SUPFAM" id="SSF47661">
    <property type="entry name" value="t-snare proteins"/>
    <property type="match status" value="1"/>
</dbReference>
<dbReference type="EMBL" id="MLAK01000717">
    <property type="protein sequence ID" value="OHT06702.1"/>
    <property type="molecule type" value="Genomic_DNA"/>
</dbReference>
<dbReference type="Pfam" id="PF05008">
    <property type="entry name" value="V-SNARE"/>
    <property type="match status" value="1"/>
</dbReference>
<evidence type="ECO:0000313" key="4">
    <source>
        <dbReference type="EMBL" id="OHT06702.1"/>
    </source>
</evidence>
<dbReference type="AlphaFoldDB" id="A0A1J4KAL5"/>
<dbReference type="GO" id="GO:0016020">
    <property type="term" value="C:membrane"/>
    <property type="evidence" value="ECO:0007669"/>
    <property type="project" value="InterPro"/>
</dbReference>
<comment type="caution">
    <text evidence="4">The sequence shown here is derived from an EMBL/GenBank/DDBJ whole genome shotgun (WGS) entry which is preliminary data.</text>
</comment>
<evidence type="ECO:0000256" key="2">
    <source>
        <dbReference type="SAM" id="Phobius"/>
    </source>
</evidence>
<sequence length="213" mass="24466">MSSCSEYERDLQRITSQIAQGIAQVGNLQGTQRQEKVRQIESDFNTIDEIISSINEEKIMWESSDTLRINRILQDKDLEIRRLRDRFQESLNRENLFAGAMHLDGGSAAQRNTLTGQRQEIEKGNGMVDSFNQNVNDIKEVGTGILTEMSSQKYKEDMIGGRLDELGTEISIGEKVTDRMLCRQKRRTAIIWILVVIVVIVFLSVFLYFVFRP</sequence>
<dbReference type="GO" id="GO:0016192">
    <property type="term" value="P:vesicle-mediated transport"/>
    <property type="evidence" value="ECO:0007669"/>
    <property type="project" value="InterPro"/>
</dbReference>
<name>A0A1J4KAL5_9EUKA</name>
<evidence type="ECO:0000313" key="5">
    <source>
        <dbReference type="Proteomes" id="UP000179807"/>
    </source>
</evidence>
<dbReference type="OrthoDB" id="10617040at2759"/>
<proteinExistence type="inferred from homology"/>
<keyword evidence="2" id="KW-0472">Membrane</keyword>
<accession>A0A1J4KAL5</accession>
<evidence type="ECO:0000259" key="3">
    <source>
        <dbReference type="Pfam" id="PF05008"/>
    </source>
</evidence>
<comment type="similarity">
    <text evidence="1">Belongs to the VTI1 family.</text>
</comment>
<dbReference type="InterPro" id="IPR007705">
    <property type="entry name" value="Vesicle_trsprt_v-SNARE_N"/>
</dbReference>
<keyword evidence="5" id="KW-1185">Reference proteome</keyword>
<dbReference type="Gene3D" id="1.20.58.400">
    <property type="entry name" value="t-snare proteins"/>
    <property type="match status" value="1"/>
</dbReference>
<dbReference type="RefSeq" id="XP_068359838.1">
    <property type="nucleotide sequence ID" value="XM_068504178.1"/>
</dbReference>
<feature type="domain" description="Vesicle transport v-SNARE N-terminal" evidence="3">
    <location>
        <begin position="1"/>
        <end position="88"/>
    </location>
</feature>
<dbReference type="VEuPathDB" id="TrichDB:TRFO_25162"/>
<dbReference type="GeneID" id="94838882"/>
<reference evidence="4" key="1">
    <citation type="submission" date="2016-10" db="EMBL/GenBank/DDBJ databases">
        <authorList>
            <person name="Benchimol M."/>
            <person name="Almeida L.G."/>
            <person name="Vasconcelos A.T."/>
            <person name="Perreira-Neves A."/>
            <person name="Rosa I.A."/>
            <person name="Tasca T."/>
            <person name="Bogo M.R."/>
            <person name="de Souza W."/>
        </authorList>
    </citation>
    <scope>NUCLEOTIDE SEQUENCE [LARGE SCALE GENOMIC DNA]</scope>
    <source>
        <strain evidence="4">K</strain>
    </source>
</reference>
<protein>
    <submittedName>
        <fullName evidence="4">Vesicle transport v-SNARE protein</fullName>
    </submittedName>
</protein>
<feature type="transmembrane region" description="Helical" evidence="2">
    <location>
        <begin position="189"/>
        <end position="211"/>
    </location>
</feature>
<keyword evidence="2" id="KW-0812">Transmembrane</keyword>
<dbReference type="InterPro" id="IPR038407">
    <property type="entry name" value="v-SNARE_N_sf"/>
</dbReference>
<evidence type="ECO:0000256" key="1">
    <source>
        <dbReference type="ARBA" id="ARBA00006108"/>
    </source>
</evidence>